<keyword evidence="3" id="KW-0472">Membrane</keyword>
<dbReference type="InterPro" id="IPR051093">
    <property type="entry name" value="Neuroligin/BSAL"/>
</dbReference>
<evidence type="ECO:0000256" key="1">
    <source>
        <dbReference type="ARBA" id="ARBA00005964"/>
    </source>
</evidence>
<proteinExistence type="inferred from homology"/>
<gene>
    <name evidence="5" type="ORF">BEMITA_LOCUS11903</name>
</gene>
<dbReference type="Pfam" id="PF00135">
    <property type="entry name" value="COesterase"/>
    <property type="match status" value="1"/>
</dbReference>
<keyword evidence="2" id="KW-0325">Glycoprotein</keyword>
<feature type="domain" description="Carboxylesterase type B" evidence="4">
    <location>
        <begin position="66"/>
        <end position="160"/>
    </location>
</feature>
<evidence type="ECO:0000313" key="6">
    <source>
        <dbReference type="Proteomes" id="UP001152759"/>
    </source>
</evidence>
<evidence type="ECO:0000313" key="5">
    <source>
        <dbReference type="EMBL" id="CAH0393510.1"/>
    </source>
</evidence>
<feature type="transmembrane region" description="Helical" evidence="3">
    <location>
        <begin position="31"/>
        <end position="52"/>
    </location>
</feature>
<protein>
    <recommendedName>
        <fullName evidence="4">Carboxylesterase type B domain-containing protein</fullName>
    </recommendedName>
</protein>
<comment type="similarity">
    <text evidence="1">Belongs to the type-B carboxylesterase/lipase family.</text>
</comment>
<dbReference type="EMBL" id="OU963868">
    <property type="protein sequence ID" value="CAH0393510.1"/>
    <property type="molecule type" value="Genomic_DNA"/>
</dbReference>
<dbReference type="InterPro" id="IPR029058">
    <property type="entry name" value="AB_hydrolase_fold"/>
</dbReference>
<dbReference type="Gene3D" id="3.40.50.1820">
    <property type="entry name" value="alpha/beta hydrolase"/>
    <property type="match status" value="1"/>
</dbReference>
<dbReference type="PANTHER" id="PTHR43903">
    <property type="entry name" value="NEUROLIGIN"/>
    <property type="match status" value="1"/>
</dbReference>
<accession>A0A9P0AKX5</accession>
<evidence type="ECO:0000256" key="3">
    <source>
        <dbReference type="SAM" id="Phobius"/>
    </source>
</evidence>
<reference evidence="5" key="1">
    <citation type="submission" date="2021-12" db="EMBL/GenBank/DDBJ databases">
        <authorList>
            <person name="King R."/>
        </authorList>
    </citation>
    <scope>NUCLEOTIDE SEQUENCE</scope>
</reference>
<keyword evidence="3" id="KW-0812">Transmembrane</keyword>
<organism evidence="5 6">
    <name type="scientific">Bemisia tabaci</name>
    <name type="common">Sweetpotato whitefly</name>
    <name type="synonym">Aleurodes tabaci</name>
    <dbReference type="NCBI Taxonomy" id="7038"/>
    <lineage>
        <taxon>Eukaryota</taxon>
        <taxon>Metazoa</taxon>
        <taxon>Ecdysozoa</taxon>
        <taxon>Arthropoda</taxon>
        <taxon>Hexapoda</taxon>
        <taxon>Insecta</taxon>
        <taxon>Pterygota</taxon>
        <taxon>Neoptera</taxon>
        <taxon>Paraneoptera</taxon>
        <taxon>Hemiptera</taxon>
        <taxon>Sternorrhyncha</taxon>
        <taxon>Aleyrodoidea</taxon>
        <taxon>Aleyrodidae</taxon>
        <taxon>Aleyrodinae</taxon>
        <taxon>Bemisia</taxon>
    </lineage>
</organism>
<dbReference type="AlphaFoldDB" id="A0A9P0AKX5"/>
<name>A0A9P0AKX5_BEMTA</name>
<dbReference type="SUPFAM" id="SSF53474">
    <property type="entry name" value="alpha/beta-Hydrolases"/>
    <property type="match status" value="1"/>
</dbReference>
<sequence>MRRYFDEELNYPVIHFSKDLFSWNERSLRKIFVALSVSLSLSGFITVLLELFPFKTQQLIVLNILRLGTVRGEDLPYVLGVPFIAQSDLFPFNYTRQDIGVAEAVMNFISNFAKTGDPNEPRASGADFGAPKERSRYKSLTWDQYDINTQQYLSIEGKARESLPYALKSYPQ</sequence>
<evidence type="ECO:0000256" key="2">
    <source>
        <dbReference type="ARBA" id="ARBA00023180"/>
    </source>
</evidence>
<keyword evidence="6" id="KW-1185">Reference proteome</keyword>
<keyword evidence="3" id="KW-1133">Transmembrane helix</keyword>
<dbReference type="InterPro" id="IPR002018">
    <property type="entry name" value="CarbesteraseB"/>
</dbReference>
<evidence type="ECO:0000259" key="4">
    <source>
        <dbReference type="Pfam" id="PF00135"/>
    </source>
</evidence>
<dbReference type="Proteomes" id="UP001152759">
    <property type="component" value="Chromosome 7"/>
</dbReference>